<dbReference type="Proteomes" id="UP000441032">
    <property type="component" value="Unassembled WGS sequence"/>
</dbReference>
<dbReference type="RefSeq" id="WP_154206617.1">
    <property type="nucleotide sequence ID" value="NZ_WJYN01000003.1"/>
</dbReference>
<proteinExistence type="predicted"/>
<protein>
    <submittedName>
        <fullName evidence="1">Uncharacterized protein</fullName>
    </submittedName>
</protein>
<organism evidence="1 2">
    <name type="scientific">Ralstonia pickettii</name>
    <name type="common">Burkholderia pickettii</name>
    <dbReference type="NCBI Taxonomy" id="329"/>
    <lineage>
        <taxon>Bacteria</taxon>
        <taxon>Pseudomonadati</taxon>
        <taxon>Pseudomonadota</taxon>
        <taxon>Betaproteobacteria</taxon>
        <taxon>Burkholderiales</taxon>
        <taxon>Burkholderiaceae</taxon>
        <taxon>Ralstonia</taxon>
    </lineage>
</organism>
<name>A0A7X2L9F2_RALPI</name>
<comment type="caution">
    <text evidence="1">The sequence shown here is derived from an EMBL/GenBank/DDBJ whole genome shotgun (WGS) entry which is preliminary data.</text>
</comment>
<reference evidence="1 2" key="1">
    <citation type="submission" date="2019-11" db="EMBL/GenBank/DDBJ databases">
        <title>Phenotypic characterization of an OXA-22 and OXA-60 co-producing Ralstonia pickettii clinical strain.</title>
        <authorList>
            <person name="He F."/>
        </authorList>
    </citation>
    <scope>NUCLEOTIDE SEQUENCE [LARGE SCALE GENOMIC DNA]</scope>
    <source>
        <strain evidence="1 2">PSLESD1</strain>
    </source>
</reference>
<gene>
    <name evidence="1" type="ORF">GJQ57_09480</name>
</gene>
<dbReference type="EMBL" id="WJYN01000003">
    <property type="protein sequence ID" value="MRS98883.1"/>
    <property type="molecule type" value="Genomic_DNA"/>
</dbReference>
<accession>A0A7X2L9F2</accession>
<evidence type="ECO:0000313" key="1">
    <source>
        <dbReference type="EMBL" id="MRS98883.1"/>
    </source>
</evidence>
<evidence type="ECO:0000313" key="2">
    <source>
        <dbReference type="Proteomes" id="UP000441032"/>
    </source>
</evidence>
<dbReference type="AlphaFoldDB" id="A0A7X2L9F2"/>
<sequence>MRLSSECEPKEGEAFADIQARMPKYLELDQQIRALVKETKQADAMSLMVGESRTHNLAIEKDLKTIVDVNVAGAAREGGAARPLLG</sequence>